<dbReference type="OrthoDB" id="9800029at2"/>
<dbReference type="eggNOG" id="COG0745">
    <property type="taxonomic scope" value="Bacteria"/>
</dbReference>
<dbReference type="InterPro" id="IPR027417">
    <property type="entry name" value="P-loop_NTPase"/>
</dbReference>
<dbReference type="SUPFAM" id="SSF52172">
    <property type="entry name" value="CheY-like"/>
    <property type="match status" value="1"/>
</dbReference>
<organism evidence="5 6">
    <name type="scientific">Solidesulfovibrio fructosivorans JJ]</name>
    <dbReference type="NCBI Taxonomy" id="596151"/>
    <lineage>
        <taxon>Bacteria</taxon>
        <taxon>Pseudomonadati</taxon>
        <taxon>Thermodesulfobacteriota</taxon>
        <taxon>Desulfovibrionia</taxon>
        <taxon>Desulfovibrionales</taxon>
        <taxon>Desulfovibrionaceae</taxon>
        <taxon>Solidesulfovibrio</taxon>
    </lineage>
</organism>
<dbReference type="CDD" id="cd17536">
    <property type="entry name" value="REC_YesN-like"/>
    <property type="match status" value="1"/>
</dbReference>
<feature type="modified residue" description="4-aspartylphosphate" evidence="3">
    <location>
        <position position="333"/>
    </location>
</feature>
<dbReference type="PANTHER" id="PTHR44591:SF14">
    <property type="entry name" value="PROTEIN PILG"/>
    <property type="match status" value="1"/>
</dbReference>
<sequence>MSVISLFSGVYCKEQSVVAALAEKTGLPVAHDEDITLLAAKLSGLGLDKIEKAFSAKTSVFNKFTHEKQRAAAWLRLALATRLVEEEKLLIAGYCALLPPREITHVLRACLIADATFRRAAAAEEAGLSDRDAQRVLERGDEDRATWTKLVAEAKDPWAPALYDMVIPMDKTSVEEAAMLVIKHLADPAVAVTDASRRCAKDFLLAAKVETAVTGKGHDVWVCARDGVVTLTINKKVLLLDRLENELRGIAGKIDGVADVVTKVGKGFYQTDIYRRADFEMPTKVLLVDDEREFVQTLSERLSMREVGAHAVFDGESALEMIADDEPEVMVLDLKMPGVDGLEVLKRTKAERPDVEVIILTGHGSDTDREECMRLGAFAYLQKPVDIELLSETLKKANEKVRSKKAAG</sequence>
<evidence type="ECO:0000256" key="2">
    <source>
        <dbReference type="ARBA" id="ARBA00023012"/>
    </source>
</evidence>
<dbReference type="AlphaFoldDB" id="E1JS80"/>
<dbReference type="InterPro" id="IPR050595">
    <property type="entry name" value="Bact_response_regulator"/>
</dbReference>
<keyword evidence="2" id="KW-0902">Two-component regulatory system</keyword>
<gene>
    <name evidence="5" type="ORF">DesfrDRAFT_0479</name>
</gene>
<dbReference type="RefSeq" id="WP_005990745.1">
    <property type="nucleotide sequence ID" value="NZ_AECZ01000002.1"/>
</dbReference>
<reference evidence="5 6" key="1">
    <citation type="submission" date="2010-08" db="EMBL/GenBank/DDBJ databases">
        <title>The draft genome of Desulfovibrio fructosovorans JJ.</title>
        <authorList>
            <consortium name="US DOE Joint Genome Institute (JGI-PGF)"/>
            <person name="Lucas S."/>
            <person name="Copeland A."/>
            <person name="Lapidus A."/>
            <person name="Cheng J.-F."/>
            <person name="Bruce D."/>
            <person name="Goodwin L."/>
            <person name="Pitluck S."/>
            <person name="Land M.L."/>
            <person name="Hauser L."/>
            <person name="Chang Y.-J."/>
            <person name="Jeffries C."/>
            <person name="Wall J.D."/>
            <person name="Stahl D.A."/>
            <person name="Arkin A.P."/>
            <person name="Dehal P."/>
            <person name="Stolyar S.M."/>
            <person name="Hazen T.C."/>
            <person name="Woyke T.J."/>
        </authorList>
    </citation>
    <scope>NUCLEOTIDE SEQUENCE [LARGE SCALE GENOMIC DNA]</scope>
    <source>
        <strain evidence="5 6">JJ</strain>
    </source>
</reference>
<dbReference type="Pfam" id="PF00072">
    <property type="entry name" value="Response_reg"/>
    <property type="match status" value="1"/>
</dbReference>
<dbReference type="GO" id="GO:0000160">
    <property type="term" value="P:phosphorelay signal transduction system"/>
    <property type="evidence" value="ECO:0007669"/>
    <property type="project" value="UniProtKB-KW"/>
</dbReference>
<evidence type="ECO:0000313" key="6">
    <source>
        <dbReference type="Proteomes" id="UP000006250"/>
    </source>
</evidence>
<dbReference type="InterPro" id="IPR011006">
    <property type="entry name" value="CheY-like_superfamily"/>
</dbReference>
<dbReference type="Gene3D" id="3.40.50.2300">
    <property type="match status" value="1"/>
</dbReference>
<feature type="domain" description="Response regulatory" evidence="4">
    <location>
        <begin position="284"/>
        <end position="398"/>
    </location>
</feature>
<evidence type="ECO:0000256" key="1">
    <source>
        <dbReference type="ARBA" id="ARBA00022553"/>
    </source>
</evidence>
<dbReference type="PROSITE" id="PS50110">
    <property type="entry name" value="RESPONSE_REGULATORY"/>
    <property type="match status" value="1"/>
</dbReference>
<dbReference type="InterPro" id="IPR001789">
    <property type="entry name" value="Sig_transdc_resp-reg_receiver"/>
</dbReference>
<accession>E1JS80</accession>
<dbReference type="EMBL" id="AECZ01000002">
    <property type="protein sequence ID" value="EFL52849.1"/>
    <property type="molecule type" value="Genomic_DNA"/>
</dbReference>
<evidence type="ECO:0000313" key="5">
    <source>
        <dbReference type="EMBL" id="EFL52849.1"/>
    </source>
</evidence>
<protein>
    <submittedName>
        <fullName evidence="5">Response regulator receiver protein</fullName>
    </submittedName>
</protein>
<comment type="caution">
    <text evidence="5">The sequence shown here is derived from an EMBL/GenBank/DDBJ whole genome shotgun (WGS) entry which is preliminary data.</text>
</comment>
<dbReference type="Gene3D" id="3.40.50.300">
    <property type="entry name" value="P-loop containing nucleotide triphosphate hydrolases"/>
    <property type="match status" value="1"/>
</dbReference>
<dbReference type="PANTHER" id="PTHR44591">
    <property type="entry name" value="STRESS RESPONSE REGULATOR PROTEIN 1"/>
    <property type="match status" value="1"/>
</dbReference>
<evidence type="ECO:0000259" key="4">
    <source>
        <dbReference type="PROSITE" id="PS50110"/>
    </source>
</evidence>
<proteinExistence type="predicted"/>
<dbReference type="Pfam" id="PF13189">
    <property type="entry name" value="Cytidylate_kin2"/>
    <property type="match status" value="1"/>
</dbReference>
<keyword evidence="6" id="KW-1185">Reference proteome</keyword>
<evidence type="ECO:0000256" key="3">
    <source>
        <dbReference type="PROSITE-ProRule" id="PRU00169"/>
    </source>
</evidence>
<dbReference type="Proteomes" id="UP000006250">
    <property type="component" value="Unassembled WGS sequence"/>
</dbReference>
<dbReference type="STRING" id="596151.DesfrDRAFT_0479"/>
<name>E1JS80_SOLFR</name>
<keyword evidence="1 3" id="KW-0597">Phosphoprotein</keyword>
<dbReference type="SMART" id="SM00448">
    <property type="entry name" value="REC"/>
    <property type="match status" value="1"/>
</dbReference>